<keyword evidence="2" id="KW-0805">Transcription regulation</keyword>
<dbReference type="SUPFAM" id="SSF52540">
    <property type="entry name" value="P-loop containing nucleoside triphosphate hydrolases"/>
    <property type="match status" value="1"/>
</dbReference>
<evidence type="ECO:0000259" key="5">
    <source>
        <dbReference type="PROSITE" id="PS50937"/>
    </source>
</evidence>
<comment type="caution">
    <text evidence="6">The sequence shown here is derived from an EMBL/GenBank/DDBJ whole genome shotgun (WGS) entry which is preliminary data.</text>
</comment>
<protein>
    <submittedName>
        <fullName evidence="6">DNA-binding transcriptional MerR regulator</fullName>
    </submittedName>
</protein>
<dbReference type="Proteomes" id="UP000540787">
    <property type="component" value="Unassembled WGS sequence"/>
</dbReference>
<evidence type="ECO:0000256" key="2">
    <source>
        <dbReference type="ARBA" id="ARBA00023015"/>
    </source>
</evidence>
<keyword evidence="4" id="KW-0804">Transcription</keyword>
<dbReference type="SMART" id="SM00422">
    <property type="entry name" value="HTH_MERR"/>
    <property type="match status" value="1"/>
</dbReference>
<dbReference type="PROSITE" id="PS50937">
    <property type="entry name" value="HTH_MERR_2"/>
    <property type="match status" value="1"/>
</dbReference>
<dbReference type="AlphaFoldDB" id="A0A7W9U6U9"/>
<evidence type="ECO:0000256" key="1">
    <source>
        <dbReference type="ARBA" id="ARBA00022491"/>
    </source>
</evidence>
<evidence type="ECO:0000313" key="7">
    <source>
        <dbReference type="Proteomes" id="UP000540787"/>
    </source>
</evidence>
<keyword evidence="7" id="KW-1185">Reference proteome</keyword>
<dbReference type="InterPro" id="IPR027417">
    <property type="entry name" value="P-loop_NTPase"/>
</dbReference>
<dbReference type="EMBL" id="JACHBX010000001">
    <property type="protein sequence ID" value="MBB6132667.1"/>
    <property type="molecule type" value="Genomic_DNA"/>
</dbReference>
<dbReference type="RefSeq" id="WP_183551195.1">
    <property type="nucleotide sequence ID" value="NZ_JACHBX010000001.1"/>
</dbReference>
<feature type="domain" description="HTH merR-type" evidence="5">
    <location>
        <begin position="8"/>
        <end position="72"/>
    </location>
</feature>
<evidence type="ECO:0000313" key="6">
    <source>
        <dbReference type="EMBL" id="MBB6132667.1"/>
    </source>
</evidence>
<dbReference type="PROSITE" id="PS00552">
    <property type="entry name" value="HTH_MERR_1"/>
    <property type="match status" value="1"/>
</dbReference>
<dbReference type="SUPFAM" id="SSF46955">
    <property type="entry name" value="Putative DNA-binding domain"/>
    <property type="match status" value="1"/>
</dbReference>
<gene>
    <name evidence="6" type="ORF">HD842_000778</name>
</gene>
<dbReference type="CDD" id="cd00592">
    <property type="entry name" value="HTH_MerR-like"/>
    <property type="match status" value="1"/>
</dbReference>
<accession>A0A7W9U6U9</accession>
<keyword evidence="3 6" id="KW-0238">DNA-binding</keyword>
<proteinExistence type="predicted"/>
<dbReference type="GO" id="GO:0003677">
    <property type="term" value="F:DNA binding"/>
    <property type="evidence" value="ECO:0007669"/>
    <property type="project" value="UniProtKB-KW"/>
</dbReference>
<dbReference type="Gene3D" id="1.10.1660.10">
    <property type="match status" value="1"/>
</dbReference>
<sequence>MVKKLNSSEAASELGVSTKALRLYEQKGLVNPERTSAGYRAYSPEDMVCATKVVALRNLGLSLSQVAEVFDGDPQSLQSALLSHDAFLNEEMGRLIQRMEKVRSLQSGLALGRIPSKEELSILLNPEPKISLTFLLPWPWGGEQFEIRNVRPLNYIVGPVGSGKTVFAHCIANALAGGVFIEPQQWKSPQVLNGMHEKHSNTQERVSQAITWLVGEGAMQTVTLTNLLQILESSAAAILVVDLIEDDLDEASQGALIRYLRRRAQQCSPPLFLITRSSTILDLDAVGYDEAIYSCLANHSPPTRVLPYRGSAGYEYIASCLASPDVRARTQGMIASIHVS</sequence>
<organism evidence="6 7">
    <name type="scientific">Massilia aurea</name>
    <dbReference type="NCBI Taxonomy" id="373040"/>
    <lineage>
        <taxon>Bacteria</taxon>
        <taxon>Pseudomonadati</taxon>
        <taxon>Pseudomonadota</taxon>
        <taxon>Betaproteobacteria</taxon>
        <taxon>Burkholderiales</taxon>
        <taxon>Oxalobacteraceae</taxon>
        <taxon>Telluria group</taxon>
        <taxon>Massilia</taxon>
    </lineage>
</organism>
<evidence type="ECO:0000256" key="3">
    <source>
        <dbReference type="ARBA" id="ARBA00023125"/>
    </source>
</evidence>
<dbReference type="InterPro" id="IPR047057">
    <property type="entry name" value="MerR_fam"/>
</dbReference>
<name>A0A7W9U6U9_9BURK</name>
<dbReference type="PANTHER" id="PTHR30204:SF69">
    <property type="entry name" value="MERR-FAMILY TRANSCRIPTIONAL REGULATOR"/>
    <property type="match status" value="1"/>
</dbReference>
<dbReference type="GO" id="GO:0003700">
    <property type="term" value="F:DNA-binding transcription factor activity"/>
    <property type="evidence" value="ECO:0007669"/>
    <property type="project" value="InterPro"/>
</dbReference>
<keyword evidence="1" id="KW-0678">Repressor</keyword>
<dbReference type="Pfam" id="PF13411">
    <property type="entry name" value="MerR_1"/>
    <property type="match status" value="1"/>
</dbReference>
<dbReference type="InterPro" id="IPR009061">
    <property type="entry name" value="DNA-bd_dom_put_sf"/>
</dbReference>
<dbReference type="PANTHER" id="PTHR30204">
    <property type="entry name" value="REDOX-CYCLING DRUG-SENSING TRANSCRIPTIONAL ACTIVATOR SOXR"/>
    <property type="match status" value="1"/>
</dbReference>
<reference evidence="6 7" key="1">
    <citation type="submission" date="2020-08" db="EMBL/GenBank/DDBJ databases">
        <title>The Agave Microbiome: Exploring the role of microbial communities in plant adaptations to desert environments.</title>
        <authorList>
            <person name="Partida-Martinez L.P."/>
        </authorList>
    </citation>
    <scope>NUCLEOTIDE SEQUENCE [LARGE SCALE GENOMIC DNA]</scope>
    <source>
        <strain evidence="6 7">AT3.2</strain>
    </source>
</reference>
<dbReference type="InterPro" id="IPR000551">
    <property type="entry name" value="MerR-type_HTH_dom"/>
</dbReference>
<dbReference type="Gene3D" id="3.40.50.300">
    <property type="entry name" value="P-loop containing nucleotide triphosphate hydrolases"/>
    <property type="match status" value="1"/>
</dbReference>
<evidence type="ECO:0000256" key="4">
    <source>
        <dbReference type="ARBA" id="ARBA00023163"/>
    </source>
</evidence>